<reference evidence="2" key="1">
    <citation type="submission" date="2019-12" db="EMBL/GenBank/DDBJ databases">
        <authorList>
            <person name="Scholes J."/>
        </authorList>
    </citation>
    <scope>NUCLEOTIDE SEQUENCE</scope>
</reference>
<protein>
    <submittedName>
        <fullName evidence="2">Plant basic secretory protein (BSP) family protein</fullName>
    </submittedName>
</protein>
<keyword evidence="3" id="KW-1185">Reference proteome</keyword>
<dbReference type="Proteomes" id="UP001153555">
    <property type="component" value="Unassembled WGS sequence"/>
</dbReference>
<feature type="compositionally biased region" description="Basic and acidic residues" evidence="1">
    <location>
        <begin position="381"/>
        <end position="395"/>
    </location>
</feature>
<dbReference type="InterPro" id="IPR007541">
    <property type="entry name" value="Uncharacterised_BSP"/>
</dbReference>
<comment type="caution">
    <text evidence="2">The sequence shown here is derived from an EMBL/GenBank/DDBJ whole genome shotgun (WGS) entry which is preliminary data.</text>
</comment>
<feature type="region of interest" description="Disordered" evidence="1">
    <location>
        <begin position="361"/>
        <end position="410"/>
    </location>
</feature>
<dbReference type="AlphaFoldDB" id="A0A9N7NKU0"/>
<dbReference type="EMBL" id="CACSLK010027831">
    <property type="protein sequence ID" value="CAA0830952.1"/>
    <property type="molecule type" value="Genomic_DNA"/>
</dbReference>
<dbReference type="PANTHER" id="PTHR33321">
    <property type="match status" value="1"/>
</dbReference>
<proteinExistence type="predicted"/>
<sequence length="410" mass="46845">MGYSPSSMEYKAVVLVYCPRVYFRILTAGVDKTWRDVDLGLVSSNEAISAFYERPLVTEGFVHWCCHRTHHVLTLNVETETITETPAPLPPPSLGSQNNVYLSTGKYLSLLRHYGECSWQVWEMSRPETGEWRMKADFSLEVHKRRFNLNGVLDKYFLFPIGWLKYSELLALRAKDEGPAVFVYNLVTQEVDEIGYVIKNNVPNTPGGRLFDQEIGVDFALLTMETVNYFIWKIFEQKLPSEIKNVPVLTLYISDFQGYAYKNGDNVNVSGPALDRFYFPRNKSKFFFSSLMYHEMTHVFQWHGNFTAPGGLTEGIADYVMVKSNIYEKDKTKPSPVSHNKQLDAGFEIHRSNYRRRPRWLSPVATETSPPQPATPIASENEIKKNMNFEQRGDPPEMGEMAGEGVALAA</sequence>
<dbReference type="Pfam" id="PF04450">
    <property type="entry name" value="BSP"/>
    <property type="match status" value="1"/>
</dbReference>
<dbReference type="OrthoDB" id="1918594at2759"/>
<evidence type="ECO:0000313" key="2">
    <source>
        <dbReference type="EMBL" id="CAA0830952.1"/>
    </source>
</evidence>
<accession>A0A9N7NKU0</accession>
<name>A0A9N7NKU0_STRHE</name>
<organism evidence="2 3">
    <name type="scientific">Striga hermonthica</name>
    <name type="common">Purple witchweed</name>
    <name type="synonym">Buchnera hermonthica</name>
    <dbReference type="NCBI Taxonomy" id="68872"/>
    <lineage>
        <taxon>Eukaryota</taxon>
        <taxon>Viridiplantae</taxon>
        <taxon>Streptophyta</taxon>
        <taxon>Embryophyta</taxon>
        <taxon>Tracheophyta</taxon>
        <taxon>Spermatophyta</taxon>
        <taxon>Magnoliopsida</taxon>
        <taxon>eudicotyledons</taxon>
        <taxon>Gunneridae</taxon>
        <taxon>Pentapetalae</taxon>
        <taxon>asterids</taxon>
        <taxon>lamiids</taxon>
        <taxon>Lamiales</taxon>
        <taxon>Orobanchaceae</taxon>
        <taxon>Buchnereae</taxon>
        <taxon>Striga</taxon>
    </lineage>
</organism>
<gene>
    <name evidence="2" type="ORF">SHERM_26335</name>
</gene>
<dbReference type="PANTHER" id="PTHR33321:SF12">
    <property type="entry name" value="PLANT BASIC SECRETORY PROTEIN (BSP) FAMILY PROTEIN"/>
    <property type="match status" value="1"/>
</dbReference>
<evidence type="ECO:0000313" key="3">
    <source>
        <dbReference type="Proteomes" id="UP001153555"/>
    </source>
</evidence>
<evidence type="ECO:0000256" key="1">
    <source>
        <dbReference type="SAM" id="MobiDB-lite"/>
    </source>
</evidence>